<reference evidence="2 3" key="1">
    <citation type="submission" date="2018-07" db="EMBL/GenBank/DDBJ databases">
        <title>Genome sequences of Haloplanus salinus JCM 18368T.</title>
        <authorList>
            <person name="Kim Y.B."/>
            <person name="Roh S.W."/>
        </authorList>
    </citation>
    <scope>NUCLEOTIDE SEQUENCE [LARGE SCALE GENOMIC DNA]</scope>
    <source>
        <strain evidence="2 3">JCM 18368</strain>
    </source>
</reference>
<sequence>MPMHTVELGTRELIVLMELTSKAIEGDRFRYPDESAAKRLHQKAEAALGFERASRLIEDTEPTQETEQKENSDDASPESHEIVYRGPSLDELLGAGLSADNFR</sequence>
<dbReference type="AlphaFoldDB" id="A0A368NE70"/>
<evidence type="ECO:0000313" key="2">
    <source>
        <dbReference type="EMBL" id="RCU47884.1"/>
    </source>
</evidence>
<dbReference type="EMBL" id="QPHM01000001">
    <property type="protein sequence ID" value="RCU47884.1"/>
    <property type="molecule type" value="Genomic_DNA"/>
</dbReference>
<organism evidence="2 3">
    <name type="scientific">Haloplanus salinus</name>
    <dbReference type="NCBI Taxonomy" id="1126245"/>
    <lineage>
        <taxon>Archaea</taxon>
        <taxon>Methanobacteriati</taxon>
        <taxon>Methanobacteriota</taxon>
        <taxon>Stenosarchaea group</taxon>
        <taxon>Halobacteria</taxon>
        <taxon>Halobacteriales</taxon>
        <taxon>Haloferacaceae</taxon>
        <taxon>Haloplanus</taxon>
    </lineage>
</organism>
<gene>
    <name evidence="2" type="ORF">DU504_11625</name>
</gene>
<feature type="compositionally biased region" description="Basic and acidic residues" evidence="1">
    <location>
        <begin position="66"/>
        <end position="83"/>
    </location>
</feature>
<name>A0A368NE70_9EURY</name>
<proteinExistence type="predicted"/>
<dbReference type="Proteomes" id="UP000252189">
    <property type="component" value="Unassembled WGS sequence"/>
</dbReference>
<feature type="region of interest" description="Disordered" evidence="1">
    <location>
        <begin position="51"/>
        <end position="87"/>
    </location>
</feature>
<protein>
    <submittedName>
        <fullName evidence="2">Uncharacterized protein</fullName>
    </submittedName>
</protein>
<keyword evidence="3" id="KW-1185">Reference proteome</keyword>
<evidence type="ECO:0000313" key="3">
    <source>
        <dbReference type="Proteomes" id="UP000252189"/>
    </source>
</evidence>
<accession>A0A368NE70</accession>
<evidence type="ECO:0000256" key="1">
    <source>
        <dbReference type="SAM" id="MobiDB-lite"/>
    </source>
</evidence>
<comment type="caution">
    <text evidence="2">The sequence shown here is derived from an EMBL/GenBank/DDBJ whole genome shotgun (WGS) entry which is preliminary data.</text>
</comment>